<protein>
    <submittedName>
        <fullName evidence="1">Uncharacterized protein</fullName>
    </submittedName>
</protein>
<dbReference type="Proteomes" id="UP000533637">
    <property type="component" value="Unassembled WGS sequence"/>
</dbReference>
<gene>
    <name evidence="1" type="ORF">GGQ57_002665</name>
</gene>
<accession>A0ABR6KMU2</accession>
<keyword evidence="2" id="KW-1185">Reference proteome</keyword>
<evidence type="ECO:0000313" key="2">
    <source>
        <dbReference type="Proteomes" id="UP000533637"/>
    </source>
</evidence>
<proteinExistence type="predicted"/>
<reference evidence="1 2" key="1">
    <citation type="submission" date="2020-08" db="EMBL/GenBank/DDBJ databases">
        <title>Genomic Encyclopedia of Type Strains, Phase IV (KMG-IV): sequencing the most valuable type-strain genomes for metagenomic binning, comparative biology and taxonomic classification.</title>
        <authorList>
            <person name="Goeker M."/>
        </authorList>
    </citation>
    <scope>NUCLEOTIDE SEQUENCE [LARGE SCALE GENOMIC DNA]</scope>
    <source>
        <strain evidence="1 2">DSM 102983</strain>
    </source>
</reference>
<dbReference type="EMBL" id="JACHOC010000004">
    <property type="protein sequence ID" value="MBB4622765.1"/>
    <property type="molecule type" value="Genomic_DNA"/>
</dbReference>
<sequence length="49" mass="5530">MQNKLRGWLADNSLTADPKDRILVLDPAGDAGLEEIYKEMLEEDTGLRQ</sequence>
<name>A0ABR6KMU2_9BACT</name>
<evidence type="ECO:0000313" key="1">
    <source>
        <dbReference type="EMBL" id="MBB4622765.1"/>
    </source>
</evidence>
<organism evidence="1 2">
    <name type="scientific">Parabacteroides faecis</name>
    <dbReference type="NCBI Taxonomy" id="1217282"/>
    <lineage>
        <taxon>Bacteria</taxon>
        <taxon>Pseudomonadati</taxon>
        <taxon>Bacteroidota</taxon>
        <taxon>Bacteroidia</taxon>
        <taxon>Bacteroidales</taxon>
        <taxon>Tannerellaceae</taxon>
        <taxon>Parabacteroides</taxon>
    </lineage>
</organism>
<comment type="caution">
    <text evidence="1">The sequence shown here is derived from an EMBL/GenBank/DDBJ whole genome shotgun (WGS) entry which is preliminary data.</text>
</comment>